<keyword evidence="1" id="KW-0732">Signal</keyword>
<feature type="signal peptide" evidence="1">
    <location>
        <begin position="1"/>
        <end position="20"/>
    </location>
</feature>
<reference evidence="2 3" key="1">
    <citation type="submission" date="2023-02" db="EMBL/GenBank/DDBJ databases">
        <title>Genome sequence of Lentisphaera profundi SAORIC-696.</title>
        <authorList>
            <person name="Kim e."/>
            <person name="Cho J.-C."/>
            <person name="Choi A."/>
            <person name="Kang I."/>
        </authorList>
    </citation>
    <scope>NUCLEOTIDE SEQUENCE [LARGE SCALE GENOMIC DNA]</scope>
    <source>
        <strain evidence="2 3">SAORIC-696</strain>
    </source>
</reference>
<evidence type="ECO:0000313" key="3">
    <source>
        <dbReference type="Proteomes" id="UP001214250"/>
    </source>
</evidence>
<organism evidence="2 3">
    <name type="scientific">Lentisphaera profundi</name>
    <dbReference type="NCBI Taxonomy" id="1658616"/>
    <lineage>
        <taxon>Bacteria</taxon>
        <taxon>Pseudomonadati</taxon>
        <taxon>Lentisphaerota</taxon>
        <taxon>Lentisphaeria</taxon>
        <taxon>Lentisphaerales</taxon>
        <taxon>Lentisphaeraceae</taxon>
        <taxon>Lentisphaera</taxon>
    </lineage>
</organism>
<name>A0ABY7VQN5_9BACT</name>
<dbReference type="PROSITE" id="PS51257">
    <property type="entry name" value="PROKAR_LIPOPROTEIN"/>
    <property type="match status" value="1"/>
</dbReference>
<protein>
    <submittedName>
        <fullName evidence="2">Right-handed parallel beta-helix repeat-containing protein</fullName>
    </submittedName>
</protein>
<evidence type="ECO:0000256" key="1">
    <source>
        <dbReference type="SAM" id="SignalP"/>
    </source>
</evidence>
<dbReference type="Gene3D" id="2.160.20.10">
    <property type="entry name" value="Single-stranded right-handed beta-helix, Pectin lyase-like"/>
    <property type="match status" value="2"/>
</dbReference>
<dbReference type="PANTHER" id="PTHR36453:SF1">
    <property type="entry name" value="RIGHT HANDED BETA HELIX DOMAIN-CONTAINING PROTEIN"/>
    <property type="match status" value="1"/>
</dbReference>
<accession>A0ABY7VQN5</accession>
<dbReference type="Proteomes" id="UP001214250">
    <property type="component" value="Chromosome 1"/>
</dbReference>
<evidence type="ECO:0000313" key="2">
    <source>
        <dbReference type="EMBL" id="WDE96513.1"/>
    </source>
</evidence>
<dbReference type="InterPro" id="IPR012334">
    <property type="entry name" value="Pectin_lyas_fold"/>
</dbReference>
<dbReference type="SUPFAM" id="SSF51126">
    <property type="entry name" value="Pectin lyase-like"/>
    <property type="match status" value="1"/>
</dbReference>
<sequence length="822" mass="92880">MIFRKTFLSFLLSAMIFTSCQPGTVDSQNLKRSVEAEGKDLEKSSPVKLAPAIKKAYVFPEKAIFVSLTGNDENSGENGAPLKNLEEALRRCQGGETIFLRGGNYRINLKLNRYGRDLKQAVEIRNYPNEEVVFDGTEKITQKWSSWKKGIYRAQLDRECWQLFSDNELVYVARWPDASFEDGSIWRMAQSMKSIDGGFRKGKFNGRSRLGMVYDKMFAANTNKGFHEGDSRYEEGTQPGSLADSGMDISGQVAVLNIGHWLTWTRPVLKHQAGSDNFRYSTQGIHQNDLKAYGAYYVLGLKALDRANEWWFDKDKKVIYYMPPAGKKPSEMNLRIRTQHHALDLQKSTKLKFTGINFFATGVNVSECKDMNFEDCRFDYPSTNQFILGKYDWFKLRNQGTATQALSFNGGSGTKLINCEFRRSNAPVFLVDENMLVDNCLFEDIEWDLNSNGGSGSVILGKDSVITRCTVRRGGNSEGIRPAEPGCTIQLNDLEDMGNLQHDGAAINIGTSKQKGVLVEKNWVHDSNRQGVRFDYHGTRVLQKDGSVYGDGIYRNNVTWNTQANQAKGDRHLILNNTVVNINRYKNPEEEEFNMSIQGFRAMHEIEGNGNSVIRNNIANITHRSWQLNIGKKKFTIRPDGYKAPHAYVIPGVEDHNMKERGAAYKYLRDPQNRDFRPKENSPLVDGGALVKPAEIKSKFINYHAQTYLGDAPDIGAYEFGDKEYWIPGRKGEQSSMPVPVNKAVAVPLDAELMFLGAYKAEKHYIYFGESADSLALSAEIVSGNIFQPGKLEAGKQYFWRVDGYRDGQFSTGEIWSFTTKK</sequence>
<feature type="chain" id="PRO_5045740679" evidence="1">
    <location>
        <begin position="21"/>
        <end position="822"/>
    </location>
</feature>
<gene>
    <name evidence="2" type="ORF">PQO03_00850</name>
</gene>
<proteinExistence type="predicted"/>
<keyword evidence="3" id="KW-1185">Reference proteome</keyword>
<dbReference type="EMBL" id="CP117811">
    <property type="protein sequence ID" value="WDE96513.1"/>
    <property type="molecule type" value="Genomic_DNA"/>
</dbReference>
<dbReference type="InterPro" id="IPR011050">
    <property type="entry name" value="Pectin_lyase_fold/virulence"/>
</dbReference>
<dbReference type="RefSeq" id="WP_274150578.1">
    <property type="nucleotide sequence ID" value="NZ_CP117811.1"/>
</dbReference>
<dbReference type="PANTHER" id="PTHR36453">
    <property type="entry name" value="SECRETED PROTEIN-RELATED"/>
    <property type="match status" value="1"/>
</dbReference>